<evidence type="ECO:0000313" key="2">
    <source>
        <dbReference type="EMBL" id="MFC7353505.1"/>
    </source>
</evidence>
<feature type="compositionally biased region" description="Basic and acidic residues" evidence="1">
    <location>
        <begin position="63"/>
        <end position="74"/>
    </location>
</feature>
<reference evidence="3" key="1">
    <citation type="journal article" date="2019" name="Int. J. Syst. Evol. Microbiol.">
        <title>The Global Catalogue of Microorganisms (GCM) 10K type strain sequencing project: providing services to taxonomists for standard genome sequencing and annotation.</title>
        <authorList>
            <consortium name="The Broad Institute Genomics Platform"/>
            <consortium name="The Broad Institute Genome Sequencing Center for Infectious Disease"/>
            <person name="Wu L."/>
            <person name="Ma J."/>
        </authorList>
    </citation>
    <scope>NUCLEOTIDE SEQUENCE [LARGE SCALE GENOMIC DNA]</scope>
    <source>
        <strain evidence="3">ICMP 19430</strain>
    </source>
</reference>
<proteinExistence type="predicted"/>
<feature type="region of interest" description="Disordered" evidence="1">
    <location>
        <begin position="63"/>
        <end position="82"/>
    </location>
</feature>
<accession>A0ABW2MIU2</accession>
<dbReference type="Proteomes" id="UP001596509">
    <property type="component" value="Unassembled WGS sequence"/>
</dbReference>
<sequence>MHLQLLPYELFPALVGEARETLGVRDPMSWLIDVTPGTGTGTGAGPRVRVTVTGAEGTAHLDADATARIVDRRPVGQTADSG</sequence>
<organism evidence="2 3">
    <name type="scientific">Streptomyces caviscabies</name>
    <dbReference type="NCBI Taxonomy" id="90079"/>
    <lineage>
        <taxon>Bacteria</taxon>
        <taxon>Bacillati</taxon>
        <taxon>Actinomycetota</taxon>
        <taxon>Actinomycetes</taxon>
        <taxon>Kitasatosporales</taxon>
        <taxon>Streptomycetaceae</taxon>
        <taxon>Streptomyces</taxon>
    </lineage>
</organism>
<dbReference type="EMBL" id="JBHTCK010000006">
    <property type="protein sequence ID" value="MFC7353505.1"/>
    <property type="molecule type" value="Genomic_DNA"/>
</dbReference>
<keyword evidence="3" id="KW-1185">Reference proteome</keyword>
<evidence type="ECO:0000256" key="1">
    <source>
        <dbReference type="SAM" id="MobiDB-lite"/>
    </source>
</evidence>
<protein>
    <recommendedName>
        <fullName evidence="4">Transposase</fullName>
    </recommendedName>
</protein>
<gene>
    <name evidence="2" type="ORF">ACFQW9_22935</name>
</gene>
<comment type="caution">
    <text evidence="2">The sequence shown here is derived from an EMBL/GenBank/DDBJ whole genome shotgun (WGS) entry which is preliminary data.</text>
</comment>
<dbReference type="RefSeq" id="WP_319283469.1">
    <property type="nucleotide sequence ID" value="NZ_JBHTCK010000006.1"/>
</dbReference>
<evidence type="ECO:0000313" key="3">
    <source>
        <dbReference type="Proteomes" id="UP001596509"/>
    </source>
</evidence>
<name>A0ABW2MIU2_9ACTN</name>
<evidence type="ECO:0008006" key="4">
    <source>
        <dbReference type="Google" id="ProtNLM"/>
    </source>
</evidence>